<organism evidence="1 2">
    <name type="scientific">Pseudobythopirellula maris</name>
    <dbReference type="NCBI Taxonomy" id="2527991"/>
    <lineage>
        <taxon>Bacteria</taxon>
        <taxon>Pseudomonadati</taxon>
        <taxon>Planctomycetota</taxon>
        <taxon>Planctomycetia</taxon>
        <taxon>Pirellulales</taxon>
        <taxon>Lacipirellulaceae</taxon>
        <taxon>Pseudobythopirellula</taxon>
    </lineage>
</organism>
<proteinExistence type="predicted"/>
<dbReference type="InterPro" id="IPR049797">
    <property type="entry name" value="HYExAFE"/>
</dbReference>
<dbReference type="AlphaFoldDB" id="A0A5C5ZVP9"/>
<evidence type="ECO:0000313" key="2">
    <source>
        <dbReference type="Proteomes" id="UP000315440"/>
    </source>
</evidence>
<reference evidence="1 2" key="1">
    <citation type="submission" date="2019-02" db="EMBL/GenBank/DDBJ databases">
        <title>Deep-cultivation of Planctomycetes and their phenomic and genomic characterization uncovers novel biology.</title>
        <authorList>
            <person name="Wiegand S."/>
            <person name="Jogler M."/>
            <person name="Boedeker C."/>
            <person name="Pinto D."/>
            <person name="Vollmers J."/>
            <person name="Rivas-Marin E."/>
            <person name="Kohn T."/>
            <person name="Peeters S.H."/>
            <person name="Heuer A."/>
            <person name="Rast P."/>
            <person name="Oberbeckmann S."/>
            <person name="Bunk B."/>
            <person name="Jeske O."/>
            <person name="Meyerdierks A."/>
            <person name="Storesund J.E."/>
            <person name="Kallscheuer N."/>
            <person name="Luecker S."/>
            <person name="Lage O.M."/>
            <person name="Pohl T."/>
            <person name="Merkel B.J."/>
            <person name="Hornburger P."/>
            <person name="Mueller R.-W."/>
            <person name="Bruemmer F."/>
            <person name="Labrenz M."/>
            <person name="Spormann A.M."/>
            <person name="Op Den Camp H."/>
            <person name="Overmann J."/>
            <person name="Amann R."/>
            <person name="Jetten M.S.M."/>
            <person name="Mascher T."/>
            <person name="Medema M.H."/>
            <person name="Devos D.P."/>
            <person name="Kaster A.-K."/>
            <person name="Ovreas L."/>
            <person name="Rohde M."/>
            <person name="Galperin M.Y."/>
            <person name="Jogler C."/>
        </authorList>
    </citation>
    <scope>NUCLEOTIDE SEQUENCE [LARGE SCALE GENOMIC DNA]</scope>
    <source>
        <strain evidence="1 2">Mal64</strain>
    </source>
</reference>
<dbReference type="NCBIfam" id="NF038001">
    <property type="entry name" value="HYExAFE"/>
    <property type="match status" value="1"/>
</dbReference>
<dbReference type="Proteomes" id="UP000315440">
    <property type="component" value="Unassembled WGS sequence"/>
</dbReference>
<gene>
    <name evidence="1" type="ORF">Mal64_14860</name>
</gene>
<protein>
    <submittedName>
        <fullName evidence="1">Uncharacterized protein</fullName>
    </submittedName>
</protein>
<dbReference type="RefSeq" id="WP_146398513.1">
    <property type="nucleotide sequence ID" value="NZ_SJPQ01000001.1"/>
</dbReference>
<evidence type="ECO:0000313" key="1">
    <source>
        <dbReference type="EMBL" id="TWT91087.1"/>
    </source>
</evidence>
<dbReference type="EMBL" id="SJPQ01000001">
    <property type="protein sequence ID" value="TWT91087.1"/>
    <property type="molecule type" value="Genomic_DNA"/>
</dbReference>
<name>A0A5C5ZVP9_9BACT</name>
<keyword evidence="2" id="KW-1185">Reference proteome</keyword>
<sequence length="189" mass="21771">MAKRHNHYEAAFEEYLREERIPYVAVDEKRRALRSGGSLKSLDFIVSPETPPAYEYSPMGGGERWLVDVKGRRFPSGLSSPQYWRNWSTRDELDSLAHWAERFGPGFTAMLVFAFHLTADRSPVAPEKIFYWRGEAYAFVGVRLSDYRRAARPLSARWRTVTTGVKQFRRIARPVDELFAEPAPMGAHS</sequence>
<dbReference type="OrthoDB" id="272676at2"/>
<accession>A0A5C5ZVP9</accession>
<comment type="caution">
    <text evidence="1">The sequence shown here is derived from an EMBL/GenBank/DDBJ whole genome shotgun (WGS) entry which is preliminary data.</text>
</comment>